<dbReference type="RefSeq" id="WP_382394990.1">
    <property type="nucleotide sequence ID" value="NZ_JBHUNA010000033.1"/>
</dbReference>
<dbReference type="Proteomes" id="UP001597502">
    <property type="component" value="Unassembled WGS sequence"/>
</dbReference>
<evidence type="ECO:0000256" key="1">
    <source>
        <dbReference type="SAM" id="Phobius"/>
    </source>
</evidence>
<reference evidence="3" key="1">
    <citation type="journal article" date="2019" name="Int. J. Syst. Evol. Microbiol.">
        <title>The Global Catalogue of Microorganisms (GCM) 10K type strain sequencing project: providing services to taxonomists for standard genome sequencing and annotation.</title>
        <authorList>
            <consortium name="The Broad Institute Genomics Platform"/>
            <consortium name="The Broad Institute Genome Sequencing Center for Infectious Disease"/>
            <person name="Wu L."/>
            <person name="Ma J."/>
        </authorList>
    </citation>
    <scope>NUCLEOTIDE SEQUENCE [LARGE SCALE GENOMIC DNA]</scope>
    <source>
        <strain evidence="3">TISTR 1535</strain>
    </source>
</reference>
<name>A0ABW5V952_9BACI</name>
<organism evidence="2 3">
    <name type="scientific">Lentibacillus juripiscarius</name>
    <dbReference type="NCBI Taxonomy" id="257446"/>
    <lineage>
        <taxon>Bacteria</taxon>
        <taxon>Bacillati</taxon>
        <taxon>Bacillota</taxon>
        <taxon>Bacilli</taxon>
        <taxon>Bacillales</taxon>
        <taxon>Bacillaceae</taxon>
        <taxon>Lentibacillus</taxon>
    </lineage>
</organism>
<dbReference type="Pfam" id="PF04134">
    <property type="entry name" value="DCC1-like"/>
    <property type="match status" value="1"/>
</dbReference>
<proteinExistence type="predicted"/>
<comment type="caution">
    <text evidence="2">The sequence shown here is derived from an EMBL/GenBank/DDBJ whole genome shotgun (WGS) entry which is preliminary data.</text>
</comment>
<protein>
    <submittedName>
        <fullName evidence="2">Thiol-disulfide oxidoreductase DCC family protein</fullName>
    </submittedName>
</protein>
<evidence type="ECO:0000313" key="2">
    <source>
        <dbReference type="EMBL" id="MFD2761961.1"/>
    </source>
</evidence>
<dbReference type="InterPro" id="IPR007263">
    <property type="entry name" value="DCC1-like"/>
</dbReference>
<dbReference type="EMBL" id="JBHUNA010000033">
    <property type="protein sequence ID" value="MFD2761961.1"/>
    <property type="molecule type" value="Genomic_DNA"/>
</dbReference>
<accession>A0ABW5V952</accession>
<keyword evidence="1" id="KW-0812">Transmembrane</keyword>
<sequence length="123" mass="14473">MIIYFDSYCKLCTKSSLFWKKADWFHHLKFSSFRDLDNYPEAMAETLHVYDRGQWFQGFQAIISVTKKLPALWVLVPFLYGVKWIGLGDYLYKKIARNRKLIPVRQCDQGTCGITYDGSDDKI</sequence>
<keyword evidence="1" id="KW-0472">Membrane</keyword>
<keyword evidence="3" id="KW-1185">Reference proteome</keyword>
<feature type="transmembrane region" description="Helical" evidence="1">
    <location>
        <begin position="71"/>
        <end position="92"/>
    </location>
</feature>
<evidence type="ECO:0000313" key="3">
    <source>
        <dbReference type="Proteomes" id="UP001597502"/>
    </source>
</evidence>
<gene>
    <name evidence="2" type="ORF">ACFSUO_13465</name>
</gene>
<keyword evidence="1" id="KW-1133">Transmembrane helix</keyword>